<evidence type="ECO:0000313" key="2">
    <source>
        <dbReference type="Proteomes" id="UP000281474"/>
    </source>
</evidence>
<dbReference type="Proteomes" id="UP000281474">
    <property type="component" value="Unassembled WGS sequence"/>
</dbReference>
<gene>
    <name evidence="1" type="ORF">D5018_11775</name>
</gene>
<sequence>MSTEFHSSNIKQKVAGLWQNTCRLFGGRNRSRIDSENTYSLTTSKLTPTGHEARFHSDSVVNQRTSVEQFHKADSVSVEPKCVSPYPLPPTRTVSDSPRKTTSHSVPCIVKAEVSTVKPELSLATIKYLHEPLKMKLPICALIATGNVDGFVTSLLSDDTGQLVKKLGREYRNLGAEEKVECYIQRWLVNENHTDTINWAHFIQALKINRNSVLAVKVERYLDSFSYNHSEGSSEIKSVRYTNALAEEVDLINLTGVSQGAVRYLHVNLCVLEDDMLSSFGEELFLENGGEMLMKFLQRGQDFKLIVKVHFAKF</sequence>
<proteinExistence type="predicted"/>
<name>A0A3L8PZM2_9GAMM</name>
<keyword evidence="2" id="KW-1185">Reference proteome</keyword>
<dbReference type="EMBL" id="QZEI01000032">
    <property type="protein sequence ID" value="RLV59542.1"/>
    <property type="molecule type" value="Genomic_DNA"/>
</dbReference>
<evidence type="ECO:0000313" key="1">
    <source>
        <dbReference type="EMBL" id="RLV59542.1"/>
    </source>
</evidence>
<comment type="caution">
    <text evidence="1">The sequence shown here is derived from an EMBL/GenBank/DDBJ whole genome shotgun (WGS) entry which is preliminary data.</text>
</comment>
<dbReference type="RefSeq" id="WP_121839204.1">
    <property type="nucleotide sequence ID" value="NZ_ML014781.1"/>
</dbReference>
<accession>A0A3L8PZM2</accession>
<dbReference type="AlphaFoldDB" id="A0A3L8PZM2"/>
<reference evidence="1 2" key="1">
    <citation type="submission" date="2018-09" db="EMBL/GenBank/DDBJ databases">
        <title>Phylogeny of the Shewanellaceae, and recommendation for two new genera, Pseudoshewanella and Parashewanella.</title>
        <authorList>
            <person name="Wang G."/>
        </authorList>
    </citation>
    <scope>NUCLEOTIDE SEQUENCE [LARGE SCALE GENOMIC DNA]</scope>
    <source>
        <strain evidence="1 2">C51</strain>
    </source>
</reference>
<protein>
    <submittedName>
        <fullName evidence="1">Uncharacterized protein</fullName>
    </submittedName>
</protein>
<organism evidence="1 2">
    <name type="scientific">Parashewanella curva</name>
    <dbReference type="NCBI Taxonomy" id="2338552"/>
    <lineage>
        <taxon>Bacteria</taxon>
        <taxon>Pseudomonadati</taxon>
        <taxon>Pseudomonadota</taxon>
        <taxon>Gammaproteobacteria</taxon>
        <taxon>Alteromonadales</taxon>
        <taxon>Shewanellaceae</taxon>
        <taxon>Parashewanella</taxon>
    </lineage>
</organism>